<keyword evidence="3" id="KW-1185">Reference proteome</keyword>
<proteinExistence type="predicted"/>
<dbReference type="EMBL" id="SMMG02000002">
    <property type="protein sequence ID" value="KAA3482639.1"/>
    <property type="molecule type" value="Genomic_DNA"/>
</dbReference>
<organism evidence="2 3">
    <name type="scientific">Gossypium australe</name>
    <dbReference type="NCBI Taxonomy" id="47621"/>
    <lineage>
        <taxon>Eukaryota</taxon>
        <taxon>Viridiplantae</taxon>
        <taxon>Streptophyta</taxon>
        <taxon>Embryophyta</taxon>
        <taxon>Tracheophyta</taxon>
        <taxon>Spermatophyta</taxon>
        <taxon>Magnoliopsida</taxon>
        <taxon>eudicotyledons</taxon>
        <taxon>Gunneridae</taxon>
        <taxon>Pentapetalae</taxon>
        <taxon>rosids</taxon>
        <taxon>malvids</taxon>
        <taxon>Malvales</taxon>
        <taxon>Malvaceae</taxon>
        <taxon>Malvoideae</taxon>
        <taxon>Gossypium</taxon>
    </lineage>
</organism>
<dbReference type="Proteomes" id="UP000325315">
    <property type="component" value="Unassembled WGS sequence"/>
</dbReference>
<feature type="compositionally biased region" description="Basic and acidic residues" evidence="1">
    <location>
        <begin position="68"/>
        <end position="77"/>
    </location>
</feature>
<feature type="region of interest" description="Disordered" evidence="1">
    <location>
        <begin position="67"/>
        <end position="94"/>
    </location>
</feature>
<dbReference type="AlphaFoldDB" id="A0A5B6WLE1"/>
<reference evidence="3" key="1">
    <citation type="journal article" date="2019" name="Plant Biotechnol. J.">
        <title>Genome sequencing of the Australian wild diploid species Gossypium australe highlights disease resistance and delayed gland morphogenesis.</title>
        <authorList>
            <person name="Cai Y."/>
            <person name="Cai X."/>
            <person name="Wang Q."/>
            <person name="Wang P."/>
            <person name="Zhang Y."/>
            <person name="Cai C."/>
            <person name="Xu Y."/>
            <person name="Wang K."/>
            <person name="Zhou Z."/>
            <person name="Wang C."/>
            <person name="Geng S."/>
            <person name="Li B."/>
            <person name="Dong Q."/>
            <person name="Hou Y."/>
            <person name="Wang H."/>
            <person name="Ai P."/>
            <person name="Liu Z."/>
            <person name="Yi F."/>
            <person name="Sun M."/>
            <person name="An G."/>
            <person name="Cheng J."/>
            <person name="Zhang Y."/>
            <person name="Shi Q."/>
            <person name="Xie Y."/>
            <person name="Shi X."/>
            <person name="Chang Y."/>
            <person name="Huang F."/>
            <person name="Chen Y."/>
            <person name="Hong S."/>
            <person name="Mi L."/>
            <person name="Sun Q."/>
            <person name="Zhang L."/>
            <person name="Zhou B."/>
            <person name="Peng R."/>
            <person name="Zhang X."/>
            <person name="Liu F."/>
        </authorList>
    </citation>
    <scope>NUCLEOTIDE SEQUENCE [LARGE SCALE GENOMIC DNA]</scope>
    <source>
        <strain evidence="3">cv. PA1801</strain>
    </source>
</reference>
<protein>
    <submittedName>
        <fullName evidence="2">Myosin heavy chain, clone 203-like protein</fullName>
    </submittedName>
</protein>
<evidence type="ECO:0000313" key="2">
    <source>
        <dbReference type="EMBL" id="KAA3482639.1"/>
    </source>
</evidence>
<accession>A0A5B6WLE1</accession>
<evidence type="ECO:0000313" key="3">
    <source>
        <dbReference type="Proteomes" id="UP000325315"/>
    </source>
</evidence>
<evidence type="ECO:0000256" key="1">
    <source>
        <dbReference type="SAM" id="MobiDB-lite"/>
    </source>
</evidence>
<sequence length="94" mass="10999">MSEALVWVREVADHLQTPAVQSLKYESKSDRGRELALFLGNVKDVEQEEKHISTSQRVNRNCELSRQTIKERGEDRSLHHRKDKTRPHLVTPRI</sequence>
<feature type="compositionally biased region" description="Basic residues" evidence="1">
    <location>
        <begin position="78"/>
        <end position="87"/>
    </location>
</feature>
<name>A0A5B6WLE1_9ROSI</name>
<gene>
    <name evidence="2" type="ORF">EPI10_004865</name>
</gene>
<comment type="caution">
    <text evidence="2">The sequence shown here is derived from an EMBL/GenBank/DDBJ whole genome shotgun (WGS) entry which is preliminary data.</text>
</comment>